<keyword evidence="9" id="KW-1185">Reference proteome</keyword>
<comment type="similarity">
    <text evidence="1">Belongs to the cytochrome P450 family.</text>
</comment>
<gene>
    <name evidence="8" type="ORF">GA0070215_12914</name>
</gene>
<dbReference type="PANTHER" id="PTHR24291:SF50">
    <property type="entry name" value="BIFUNCTIONAL ALBAFLAVENONE MONOOXYGENASE_TERPENE SYNTHASE"/>
    <property type="match status" value="1"/>
</dbReference>
<protein>
    <submittedName>
        <fullName evidence="8">Pentalenene oxygenase</fullName>
    </submittedName>
</protein>
<dbReference type="SUPFAM" id="SSF48264">
    <property type="entry name" value="Cytochrome P450"/>
    <property type="match status" value="1"/>
</dbReference>
<sequence length="447" mass="49796">MTSTLRTPASAPGRLPVVGHGLQMKRRPAEFLLELQSGEPVVTIALGKRPAYVVNDPTLIRELLRDGDTFVRGGPMTDRFRSMFGNGLGISEGEFHRRQRALIQPAFHRNKVIHYTELMSRTVAAKLDSWRDGRLIAVEKEMDELALTNVVEVVFAGDRSLDRTRFMAATTTVLGGLFRRITDVTGVLTRLPTQANRDYDAAAEYLRTTIRRVIAEYRAAGTDHGDLLSMMLFARDDDGRPAMSDEQVHDEVMTFFIAGSNTIANTLCWALHHVGADPEVRRRLHAEVDRVLDGRAAGYTDVAALGYTRQILSETLRLRTQGLFNNRVTARDAELGGYLIPAGSDVLYSFHAVHHNPGIYPEPGRFDPDRWLPERARALPRGAFMPFATGVHGCIGDQFAWTEMIVSLASIAARWHLEPVPGHEPKPVPAMTMPVDALPMTARRRSR</sequence>
<feature type="binding site" description="axial binding residue" evidence="7">
    <location>
        <position position="394"/>
    </location>
    <ligand>
        <name>heme</name>
        <dbReference type="ChEBI" id="CHEBI:30413"/>
    </ligand>
    <ligandPart>
        <name>Fe</name>
        <dbReference type="ChEBI" id="CHEBI:18248"/>
    </ligandPart>
</feature>
<organism evidence="8 9">
    <name type="scientific">Micromonospora marina</name>
    <dbReference type="NCBI Taxonomy" id="307120"/>
    <lineage>
        <taxon>Bacteria</taxon>
        <taxon>Bacillati</taxon>
        <taxon>Actinomycetota</taxon>
        <taxon>Actinomycetes</taxon>
        <taxon>Micromonosporales</taxon>
        <taxon>Micromonosporaceae</taxon>
        <taxon>Micromonospora</taxon>
    </lineage>
</organism>
<evidence type="ECO:0000313" key="9">
    <source>
        <dbReference type="Proteomes" id="UP000198551"/>
    </source>
</evidence>
<keyword evidence="2 7" id="KW-0349">Heme</keyword>
<evidence type="ECO:0000256" key="7">
    <source>
        <dbReference type="PIRSR" id="PIRSR602401-1"/>
    </source>
</evidence>
<evidence type="ECO:0000256" key="6">
    <source>
        <dbReference type="ARBA" id="ARBA00023033"/>
    </source>
</evidence>
<evidence type="ECO:0000256" key="5">
    <source>
        <dbReference type="ARBA" id="ARBA00023004"/>
    </source>
</evidence>
<dbReference type="CDD" id="cd11049">
    <property type="entry name" value="CYP170A1-like"/>
    <property type="match status" value="1"/>
</dbReference>
<dbReference type="Proteomes" id="UP000198551">
    <property type="component" value="Unassembled WGS sequence"/>
</dbReference>
<dbReference type="RefSeq" id="WP_091050704.1">
    <property type="nucleotide sequence ID" value="NZ_FMCV01000029.1"/>
</dbReference>
<dbReference type="EMBL" id="FMCV01000029">
    <property type="protein sequence ID" value="SCF43931.1"/>
    <property type="molecule type" value="Genomic_DNA"/>
</dbReference>
<keyword evidence="6" id="KW-0503">Monooxygenase</keyword>
<dbReference type="InterPro" id="IPR001128">
    <property type="entry name" value="Cyt_P450"/>
</dbReference>
<dbReference type="GO" id="GO:0016705">
    <property type="term" value="F:oxidoreductase activity, acting on paired donors, with incorporation or reduction of molecular oxygen"/>
    <property type="evidence" value="ECO:0007669"/>
    <property type="project" value="InterPro"/>
</dbReference>
<dbReference type="GO" id="GO:0020037">
    <property type="term" value="F:heme binding"/>
    <property type="evidence" value="ECO:0007669"/>
    <property type="project" value="InterPro"/>
</dbReference>
<evidence type="ECO:0000256" key="4">
    <source>
        <dbReference type="ARBA" id="ARBA00023002"/>
    </source>
</evidence>
<evidence type="ECO:0000256" key="2">
    <source>
        <dbReference type="ARBA" id="ARBA00022617"/>
    </source>
</evidence>
<dbReference type="Gene3D" id="1.10.630.10">
    <property type="entry name" value="Cytochrome P450"/>
    <property type="match status" value="1"/>
</dbReference>
<evidence type="ECO:0000313" key="8">
    <source>
        <dbReference type="EMBL" id="SCF43931.1"/>
    </source>
</evidence>
<keyword evidence="5 7" id="KW-0408">Iron</keyword>
<dbReference type="InterPro" id="IPR036396">
    <property type="entry name" value="Cyt_P450_sf"/>
</dbReference>
<keyword evidence="4" id="KW-0560">Oxidoreductase</keyword>
<accession>A0A1C5AFT8</accession>
<dbReference type="InterPro" id="IPR050196">
    <property type="entry name" value="Cytochrome_P450_Monoox"/>
</dbReference>
<dbReference type="AlphaFoldDB" id="A0A1C5AFT8"/>
<dbReference type="InterPro" id="IPR002401">
    <property type="entry name" value="Cyt_P450_E_grp-I"/>
</dbReference>
<dbReference type="Pfam" id="PF00067">
    <property type="entry name" value="p450"/>
    <property type="match status" value="1"/>
</dbReference>
<proteinExistence type="inferred from homology"/>
<dbReference type="GO" id="GO:0005506">
    <property type="term" value="F:iron ion binding"/>
    <property type="evidence" value="ECO:0007669"/>
    <property type="project" value="InterPro"/>
</dbReference>
<dbReference type="GO" id="GO:0004497">
    <property type="term" value="F:monooxygenase activity"/>
    <property type="evidence" value="ECO:0007669"/>
    <property type="project" value="UniProtKB-KW"/>
</dbReference>
<comment type="cofactor">
    <cofactor evidence="7">
        <name>heme</name>
        <dbReference type="ChEBI" id="CHEBI:30413"/>
    </cofactor>
</comment>
<dbReference type="PRINTS" id="PR00463">
    <property type="entry name" value="EP450I"/>
</dbReference>
<evidence type="ECO:0000256" key="3">
    <source>
        <dbReference type="ARBA" id="ARBA00022723"/>
    </source>
</evidence>
<dbReference type="PANTHER" id="PTHR24291">
    <property type="entry name" value="CYTOCHROME P450 FAMILY 4"/>
    <property type="match status" value="1"/>
</dbReference>
<evidence type="ECO:0000256" key="1">
    <source>
        <dbReference type="ARBA" id="ARBA00010617"/>
    </source>
</evidence>
<name>A0A1C5AFT8_9ACTN</name>
<keyword evidence="3 7" id="KW-0479">Metal-binding</keyword>
<reference evidence="9" key="1">
    <citation type="submission" date="2016-06" db="EMBL/GenBank/DDBJ databases">
        <authorList>
            <person name="Varghese N."/>
        </authorList>
    </citation>
    <scope>NUCLEOTIDE SEQUENCE [LARGE SCALE GENOMIC DNA]</scope>
    <source>
        <strain evidence="9">DSM 45555</strain>
    </source>
</reference>
<dbReference type="PRINTS" id="PR00385">
    <property type="entry name" value="P450"/>
</dbReference>